<dbReference type="AlphaFoldDB" id="A0A812TCP4"/>
<dbReference type="EMBL" id="CAJNDS010002559">
    <property type="protein sequence ID" value="CAE7525551.1"/>
    <property type="molecule type" value="Genomic_DNA"/>
</dbReference>
<evidence type="ECO:0000313" key="1">
    <source>
        <dbReference type="EMBL" id="CAE7525551.1"/>
    </source>
</evidence>
<accession>A0A812TCP4</accession>
<reference evidence="1" key="1">
    <citation type="submission" date="2021-02" db="EMBL/GenBank/DDBJ databases">
        <authorList>
            <person name="Dougan E. K."/>
            <person name="Rhodes N."/>
            <person name="Thang M."/>
            <person name="Chan C."/>
        </authorList>
    </citation>
    <scope>NUCLEOTIDE SEQUENCE</scope>
</reference>
<protein>
    <submittedName>
        <fullName evidence="1">Uncharacterized protein</fullName>
    </submittedName>
</protein>
<name>A0A812TCP4_9DINO</name>
<dbReference type="Proteomes" id="UP000604046">
    <property type="component" value="Unassembled WGS sequence"/>
</dbReference>
<evidence type="ECO:0000313" key="2">
    <source>
        <dbReference type="Proteomes" id="UP000604046"/>
    </source>
</evidence>
<proteinExistence type="predicted"/>
<organism evidence="1 2">
    <name type="scientific">Symbiodinium natans</name>
    <dbReference type="NCBI Taxonomy" id="878477"/>
    <lineage>
        <taxon>Eukaryota</taxon>
        <taxon>Sar</taxon>
        <taxon>Alveolata</taxon>
        <taxon>Dinophyceae</taxon>
        <taxon>Suessiales</taxon>
        <taxon>Symbiodiniaceae</taxon>
        <taxon>Symbiodinium</taxon>
    </lineage>
</organism>
<comment type="caution">
    <text evidence="1">The sequence shown here is derived from an EMBL/GenBank/DDBJ whole genome shotgun (WGS) entry which is preliminary data.</text>
</comment>
<keyword evidence="2" id="KW-1185">Reference proteome</keyword>
<sequence length="147" mass="16056">MFLSYWFYSRKDDEKKHSFRLLERKAAADEDLPSHVDVVSKVIPIDSEGKVARGNEKTSGEKLAEQLFQAASDPTFKPNVDVTCAEVSAGSAGQLSQYFWDSGLLNGNKEDPSAPVVDIIVAPNVFTARRQASATGRAVALVKQVPE</sequence>
<gene>
    <name evidence="1" type="ORF">SNAT2548_LOCUS29416</name>
</gene>